<dbReference type="EMBL" id="JARAWP010000023">
    <property type="protein sequence ID" value="MDX3022815.1"/>
    <property type="molecule type" value="Genomic_DNA"/>
</dbReference>
<organism evidence="1 4">
    <name type="scientific">Streptomyces acidiscabies</name>
    <dbReference type="NCBI Taxonomy" id="42234"/>
    <lineage>
        <taxon>Bacteria</taxon>
        <taxon>Bacillati</taxon>
        <taxon>Actinomycetota</taxon>
        <taxon>Actinomycetes</taxon>
        <taxon>Kitasatosporales</taxon>
        <taxon>Streptomycetaceae</taxon>
        <taxon>Streptomyces</taxon>
    </lineage>
</organism>
<dbReference type="AlphaFoldDB" id="A0AAP6BAL3"/>
<evidence type="ECO:0000313" key="4">
    <source>
        <dbReference type="Proteomes" id="UP001282288"/>
    </source>
</evidence>
<gene>
    <name evidence="1" type="ORF">PV399_16120</name>
    <name evidence="2" type="ORF">PV666_33785</name>
</gene>
<dbReference type="EMBL" id="JARAWC010000010">
    <property type="protein sequence ID" value="MDX2961231.1"/>
    <property type="molecule type" value="Genomic_DNA"/>
</dbReference>
<protein>
    <submittedName>
        <fullName evidence="1">Uncharacterized protein</fullName>
    </submittedName>
</protein>
<dbReference type="GeneID" id="69812094"/>
<accession>A0AAP6BAL3</accession>
<evidence type="ECO:0000313" key="2">
    <source>
        <dbReference type="EMBL" id="MDX3022815.1"/>
    </source>
</evidence>
<dbReference type="Proteomes" id="UP001282288">
    <property type="component" value="Unassembled WGS sequence"/>
</dbReference>
<name>A0AAP6BAL3_9ACTN</name>
<comment type="caution">
    <text evidence="1">The sequence shown here is derived from an EMBL/GenBank/DDBJ whole genome shotgun (WGS) entry which is preliminary data.</text>
</comment>
<reference evidence="1 3" key="1">
    <citation type="journal article" date="2023" name="Microb. Genom.">
        <title>Mesoterricola silvestris gen. nov., sp. nov., Mesoterricola sediminis sp. nov., Geothrix oryzae sp. nov., Geothrix edaphica sp. nov., Geothrix rubra sp. nov., and Geothrix limicola sp. nov., six novel members of Acidobacteriota isolated from soils.</title>
        <authorList>
            <person name="Weisberg A.J."/>
            <person name="Pearce E."/>
            <person name="Kramer C.G."/>
            <person name="Chang J.H."/>
            <person name="Clarke C.R."/>
        </authorList>
    </citation>
    <scope>NUCLEOTIDE SEQUENCE</scope>
    <source>
        <strain evidence="2 3">NB05-1H</strain>
        <strain evidence="1">NRRL_B-16521</strain>
    </source>
</reference>
<keyword evidence="3" id="KW-1185">Reference proteome</keyword>
<dbReference type="RefSeq" id="WP_010357543.1">
    <property type="nucleotide sequence ID" value="NZ_BCML01000032.1"/>
</dbReference>
<evidence type="ECO:0000313" key="3">
    <source>
        <dbReference type="Proteomes" id="UP001272987"/>
    </source>
</evidence>
<proteinExistence type="predicted"/>
<evidence type="ECO:0000313" key="1">
    <source>
        <dbReference type="EMBL" id="MDX2961231.1"/>
    </source>
</evidence>
<dbReference type="Proteomes" id="UP001272987">
    <property type="component" value="Unassembled WGS sequence"/>
</dbReference>
<sequence>MGLLQCNPPIPPPAPGLHRFVLVHEEFEGGSFDDERYEGLRVNPPDGCRPVNGGCFALRCERPGPTMLDAIAETLAEIRRAHGLVMNSLGIDPKEWMDDGKDGFGAQIVAHLVLMARYRAESLGYGRAELVRLLDATGV</sequence>